<dbReference type="PANTHER" id="PTHR37422:SF13">
    <property type="entry name" value="LIPOPOLYSACCHARIDE BIOSYNTHESIS PROTEIN PA4999-RELATED"/>
    <property type="match status" value="1"/>
</dbReference>
<evidence type="ECO:0000256" key="3">
    <source>
        <dbReference type="ARBA" id="ARBA00022989"/>
    </source>
</evidence>
<feature type="transmembrane region" description="Helical" evidence="5">
    <location>
        <begin position="320"/>
        <end position="341"/>
    </location>
</feature>
<evidence type="ECO:0000256" key="2">
    <source>
        <dbReference type="ARBA" id="ARBA00022692"/>
    </source>
</evidence>
<dbReference type="PANTHER" id="PTHR37422">
    <property type="entry name" value="TEICHURONIC ACID BIOSYNTHESIS PROTEIN TUAE"/>
    <property type="match status" value="1"/>
</dbReference>
<dbReference type="AlphaFoldDB" id="N7A3S5"/>
<comment type="caution">
    <text evidence="8">The sequence shown here is derived from an EMBL/GenBank/DDBJ whole genome shotgun (WGS) entry which is preliminary data.</text>
</comment>
<feature type="transmembrane region" description="Helical" evidence="5">
    <location>
        <begin position="369"/>
        <end position="389"/>
    </location>
</feature>
<feature type="transmembrane region" description="Helical" evidence="5">
    <location>
        <begin position="171"/>
        <end position="189"/>
    </location>
</feature>
<dbReference type="EMBL" id="AMXF01000003">
    <property type="protein sequence ID" value="ENO98899.1"/>
    <property type="molecule type" value="Genomic_DNA"/>
</dbReference>
<dbReference type="Pfam" id="PF19358">
    <property type="entry name" value="DUF5935"/>
    <property type="match status" value="1"/>
</dbReference>
<reference evidence="8 9" key="1">
    <citation type="submission" date="2012-09" db="EMBL/GenBank/DDBJ databases">
        <title>Draft Genome Sequences of 6 Strains from Genus Thauera.</title>
        <authorList>
            <person name="Liu B."/>
            <person name="Shapleigh J.P."/>
            <person name="Frostegard A.H."/>
        </authorList>
    </citation>
    <scope>NUCLEOTIDE SEQUENCE [LARGE SCALE GENOMIC DNA]</scope>
    <source>
        <strain evidence="8 9">B4P</strain>
    </source>
</reference>
<evidence type="ECO:0000256" key="4">
    <source>
        <dbReference type="ARBA" id="ARBA00023136"/>
    </source>
</evidence>
<keyword evidence="3 5" id="KW-1133">Transmembrane helix</keyword>
<feature type="transmembrane region" description="Helical" evidence="5">
    <location>
        <begin position="76"/>
        <end position="93"/>
    </location>
</feature>
<feature type="domain" description="DUF5935" evidence="7">
    <location>
        <begin position="1"/>
        <end position="186"/>
    </location>
</feature>
<keyword evidence="4 5" id="KW-0472">Membrane</keyword>
<dbReference type="InterPro" id="IPR007016">
    <property type="entry name" value="O-antigen_ligase-rel_domated"/>
</dbReference>
<feature type="transmembrane region" description="Helical" evidence="5">
    <location>
        <begin position="41"/>
        <end position="64"/>
    </location>
</feature>
<keyword evidence="9" id="KW-1185">Reference proteome</keyword>
<evidence type="ECO:0000256" key="5">
    <source>
        <dbReference type="SAM" id="Phobius"/>
    </source>
</evidence>
<dbReference type="OrthoDB" id="9772644at2"/>
<feature type="domain" description="O-antigen ligase-related" evidence="6">
    <location>
        <begin position="201"/>
        <end position="337"/>
    </location>
</feature>
<protein>
    <recommendedName>
        <fullName evidence="10">O-glycosylation ligase, exosortase A system-associated</fullName>
    </recommendedName>
</protein>
<dbReference type="NCBIfam" id="TIGR03097">
    <property type="entry name" value="PEP_O_lig_1"/>
    <property type="match status" value="1"/>
</dbReference>
<comment type="subcellular location">
    <subcellularLocation>
        <location evidence="1">Membrane</location>
        <topology evidence="1">Multi-pass membrane protein</topology>
    </subcellularLocation>
</comment>
<gene>
    <name evidence="8" type="ORF">C667_01508</name>
</gene>
<dbReference type="InterPro" id="IPR017528">
    <property type="entry name" value="CHP03097O-antigen_lig-rel"/>
</dbReference>
<name>N7A3S5_9RHOO</name>
<feature type="transmembrane region" description="Helical" evidence="5">
    <location>
        <begin position="128"/>
        <end position="151"/>
    </location>
</feature>
<feature type="transmembrane region" description="Helical" evidence="5">
    <location>
        <begin position="105"/>
        <end position="121"/>
    </location>
</feature>
<evidence type="ECO:0000313" key="9">
    <source>
        <dbReference type="Proteomes" id="UP000013047"/>
    </source>
</evidence>
<dbReference type="Pfam" id="PF04932">
    <property type="entry name" value="Wzy_C"/>
    <property type="match status" value="1"/>
</dbReference>
<evidence type="ECO:0008006" key="10">
    <source>
        <dbReference type="Google" id="ProtNLM"/>
    </source>
</evidence>
<sequence>MRDLIILSIVAVAAVLALKRPWVGVMLWTWLSIMNPHRFAWGFAYSAPLAAIAAGATVLGLLMTRDRQSPFQGAPMAWFALFACWMTVSWLFGMDPVGDYAQWNKVIKIYFMTFVAAMLVINRMQILAFAWVTVGSMALLGAKGGLFTVLSGGNSRVWGPPGSFIEDNNEFALSLIMTIPLLHFLQLQVKALWLKYGFTMLMMLCAAAAIGTHSRGGFLAIGAMSAMFWLRSRKKALIGGFLLFGVLVALPMMPEHWWTRMETISTYQEDASAMGRINAWGVAWNVAVHNVFGGGMSYQHPIFFFLYGTYETSVRAAHSIYFQVLGNHGFVGLFLFLGIWFSTYRTAGWLRKNGRAQEQSAWTADLGSMIQVSLVGYATGGAFLSLSYFDLPYNMMVLAVMTRAWVERRGWERDVEMPWLQYIGLRRAPKPDPQFGRRAAPGHSSP</sequence>
<organism evidence="8 9">
    <name type="scientific">Thauera phenylacetica B4P</name>
    <dbReference type="NCBI Taxonomy" id="1234382"/>
    <lineage>
        <taxon>Bacteria</taxon>
        <taxon>Pseudomonadati</taxon>
        <taxon>Pseudomonadota</taxon>
        <taxon>Betaproteobacteria</taxon>
        <taxon>Rhodocyclales</taxon>
        <taxon>Zoogloeaceae</taxon>
        <taxon>Thauera</taxon>
    </lineage>
</organism>
<dbReference type="RefSeq" id="WP_004355687.1">
    <property type="nucleotide sequence ID" value="NZ_AMXF01000003.1"/>
</dbReference>
<evidence type="ECO:0000259" key="6">
    <source>
        <dbReference type="Pfam" id="PF04932"/>
    </source>
</evidence>
<keyword evidence="2 5" id="KW-0812">Transmembrane</keyword>
<dbReference type="InterPro" id="IPR051533">
    <property type="entry name" value="WaaL-like"/>
</dbReference>
<feature type="transmembrane region" description="Helical" evidence="5">
    <location>
        <begin position="236"/>
        <end position="253"/>
    </location>
</feature>
<dbReference type="Proteomes" id="UP000013047">
    <property type="component" value="Unassembled WGS sequence"/>
</dbReference>
<evidence type="ECO:0000313" key="8">
    <source>
        <dbReference type="EMBL" id="ENO98899.1"/>
    </source>
</evidence>
<accession>N7A3S5</accession>
<proteinExistence type="predicted"/>
<dbReference type="GO" id="GO:0016020">
    <property type="term" value="C:membrane"/>
    <property type="evidence" value="ECO:0007669"/>
    <property type="project" value="UniProtKB-SubCell"/>
</dbReference>
<evidence type="ECO:0000259" key="7">
    <source>
        <dbReference type="Pfam" id="PF19358"/>
    </source>
</evidence>
<dbReference type="InterPro" id="IPR045979">
    <property type="entry name" value="DUF5935"/>
</dbReference>
<evidence type="ECO:0000256" key="1">
    <source>
        <dbReference type="ARBA" id="ARBA00004141"/>
    </source>
</evidence>